<protein>
    <submittedName>
        <fullName evidence="1">Uncharacterized protein</fullName>
    </submittedName>
</protein>
<dbReference type="EMBL" id="AP018448">
    <property type="protein sequence ID" value="BBC34609.1"/>
    <property type="molecule type" value="Genomic_DNA"/>
</dbReference>
<dbReference type="NCBIfam" id="TIGR04268">
    <property type="entry name" value="FxSxx-COOH"/>
    <property type="match status" value="1"/>
</dbReference>
<organism evidence="1 2">
    <name type="scientific">Streptomyces graminofaciens</name>
    <dbReference type="NCBI Taxonomy" id="68212"/>
    <lineage>
        <taxon>Bacteria</taxon>
        <taxon>Bacillati</taxon>
        <taxon>Actinomycetota</taxon>
        <taxon>Actinomycetes</taxon>
        <taxon>Kitasatosporales</taxon>
        <taxon>Streptomycetaceae</taxon>
        <taxon>Streptomyces</taxon>
    </lineage>
</organism>
<dbReference type="InterPro" id="IPR026334">
    <property type="entry name" value="FxSxx-COOH"/>
</dbReference>
<gene>
    <name evidence="1" type="ORF">SGFS_059030</name>
</gene>
<reference evidence="1 2" key="2">
    <citation type="journal article" date="2023" name="ChemBioChem">
        <title>Acyltransferase Domain Exchange between Two Independent Type I Polyketide Synthases in the Same Producer Strain of Macrolide Antibiotics.</title>
        <authorList>
            <person name="Kudo F."/>
            <person name="Kishikawa K."/>
            <person name="Tsuboi K."/>
            <person name="Kido T."/>
            <person name="Usui T."/>
            <person name="Hashimoto J."/>
            <person name="Shin-Ya K."/>
            <person name="Miyanaga A."/>
            <person name="Eguchi T."/>
        </authorList>
    </citation>
    <scope>NUCLEOTIDE SEQUENCE [LARGE SCALE GENOMIC DNA]</scope>
    <source>
        <strain evidence="1 2">A-8890</strain>
    </source>
</reference>
<proteinExistence type="predicted"/>
<sequence>MNASHDAAITAAVAATAAVLGPERVSLVTLAAQRGGASSPALTRVVSNGVERRGPGRVAVAAFQSSV</sequence>
<dbReference type="Proteomes" id="UP001321542">
    <property type="component" value="Chromosome"/>
</dbReference>
<reference evidence="1 2" key="1">
    <citation type="journal article" date="2010" name="ChemBioChem">
        <title>Cloning and characterization of the biosynthetic gene cluster of 16-membered macrolide antibiotic FD-891: involvement of a dual functional cytochrome P450 monooxygenase catalyzing epoxidation and hydroxylation.</title>
        <authorList>
            <person name="Kudo F."/>
            <person name="Motegi A."/>
            <person name="Mizoue K."/>
            <person name="Eguchi T."/>
        </authorList>
    </citation>
    <scope>NUCLEOTIDE SEQUENCE [LARGE SCALE GENOMIC DNA]</scope>
    <source>
        <strain evidence="1 2">A-8890</strain>
    </source>
</reference>
<dbReference type="RefSeq" id="WP_286254618.1">
    <property type="nucleotide sequence ID" value="NZ_AP018448.1"/>
</dbReference>
<accession>A0ABM7FC69</accession>
<name>A0ABM7FC69_9ACTN</name>
<keyword evidence="2" id="KW-1185">Reference proteome</keyword>
<evidence type="ECO:0000313" key="2">
    <source>
        <dbReference type="Proteomes" id="UP001321542"/>
    </source>
</evidence>
<evidence type="ECO:0000313" key="1">
    <source>
        <dbReference type="EMBL" id="BBC34609.1"/>
    </source>
</evidence>